<dbReference type="Gene3D" id="1.10.357.10">
    <property type="entry name" value="Tetracycline Repressor, domain 2"/>
    <property type="match status" value="1"/>
</dbReference>
<gene>
    <name evidence="4" type="ORF">QWY29_18915</name>
</gene>
<keyword evidence="1 2" id="KW-0238">DNA-binding</keyword>
<protein>
    <submittedName>
        <fullName evidence="4">TetR/AcrR family transcriptional regulator</fullName>
    </submittedName>
</protein>
<accession>A0ABT8EZ75</accession>
<dbReference type="PROSITE" id="PS50977">
    <property type="entry name" value="HTH_TETR_2"/>
    <property type="match status" value="1"/>
</dbReference>
<dbReference type="Gene3D" id="1.10.10.60">
    <property type="entry name" value="Homeodomain-like"/>
    <property type="match status" value="1"/>
</dbReference>
<dbReference type="Proteomes" id="UP001168537">
    <property type="component" value="Unassembled WGS sequence"/>
</dbReference>
<organism evidence="4 5">
    <name type="scientific">Nocardioides abyssi</name>
    <dbReference type="NCBI Taxonomy" id="3058370"/>
    <lineage>
        <taxon>Bacteria</taxon>
        <taxon>Bacillati</taxon>
        <taxon>Actinomycetota</taxon>
        <taxon>Actinomycetes</taxon>
        <taxon>Propionibacteriales</taxon>
        <taxon>Nocardioidaceae</taxon>
        <taxon>Nocardioides</taxon>
    </lineage>
</organism>
<evidence type="ECO:0000313" key="5">
    <source>
        <dbReference type="Proteomes" id="UP001168537"/>
    </source>
</evidence>
<dbReference type="InterPro" id="IPR009057">
    <property type="entry name" value="Homeodomain-like_sf"/>
</dbReference>
<comment type="caution">
    <text evidence="4">The sequence shown here is derived from an EMBL/GenBank/DDBJ whole genome shotgun (WGS) entry which is preliminary data.</text>
</comment>
<evidence type="ECO:0000256" key="2">
    <source>
        <dbReference type="PROSITE-ProRule" id="PRU00335"/>
    </source>
</evidence>
<evidence type="ECO:0000259" key="3">
    <source>
        <dbReference type="PROSITE" id="PS50977"/>
    </source>
</evidence>
<dbReference type="SUPFAM" id="SSF48498">
    <property type="entry name" value="Tetracyclin repressor-like, C-terminal domain"/>
    <property type="match status" value="1"/>
</dbReference>
<sequence length="206" mass="22186">MAVQSGTYRGVSAEDRAAERRERLLEATLAVWADPTEARPTMTRICATAGLTERYFYESFRSLDDALTAVMDRIATEIEEVSLAAGDGAGDDPAARARASVLAFVEYLTDDPRKGRVAIIEAGAMPALRARRTQLLRHFAHRSAEEAREIYGVGGWGPREGEIAGLLFIGGMAELVSAWLDGSLEATPEELVDAATAMFLGLHATG</sequence>
<evidence type="ECO:0000256" key="1">
    <source>
        <dbReference type="ARBA" id="ARBA00023125"/>
    </source>
</evidence>
<dbReference type="RefSeq" id="WP_300962761.1">
    <property type="nucleotide sequence ID" value="NZ_JAUHJR010000012.1"/>
</dbReference>
<proteinExistence type="predicted"/>
<dbReference type="EMBL" id="JAUHJR010000012">
    <property type="protein sequence ID" value="MDN4163448.1"/>
    <property type="molecule type" value="Genomic_DNA"/>
</dbReference>
<feature type="domain" description="HTH tetR-type" evidence="3">
    <location>
        <begin position="18"/>
        <end position="78"/>
    </location>
</feature>
<reference evidence="4" key="1">
    <citation type="submission" date="2023-06" db="EMBL/GenBank/DDBJ databases">
        <title>Draft genome sequence of Nocardioides sp. SOB72.</title>
        <authorList>
            <person name="Zhang G."/>
        </authorList>
    </citation>
    <scope>NUCLEOTIDE SEQUENCE</scope>
    <source>
        <strain evidence="4">SOB72</strain>
    </source>
</reference>
<evidence type="ECO:0000313" key="4">
    <source>
        <dbReference type="EMBL" id="MDN4163448.1"/>
    </source>
</evidence>
<dbReference type="SUPFAM" id="SSF46689">
    <property type="entry name" value="Homeodomain-like"/>
    <property type="match status" value="1"/>
</dbReference>
<dbReference type="InterPro" id="IPR001647">
    <property type="entry name" value="HTH_TetR"/>
</dbReference>
<feature type="DNA-binding region" description="H-T-H motif" evidence="2">
    <location>
        <begin position="41"/>
        <end position="60"/>
    </location>
</feature>
<keyword evidence="5" id="KW-1185">Reference proteome</keyword>
<dbReference type="InterPro" id="IPR036271">
    <property type="entry name" value="Tet_transcr_reg_TetR-rel_C_sf"/>
</dbReference>
<name>A0ABT8EZ75_9ACTN</name>